<sequence length="547" mass="59601">MTCADERAPLLPEGIDGESSQAGAHEAQALPEYLWDEGGDPNDLELQRWGVFAPEGDRGERLLALVRPLIERREAQQGAPVQVYRVPGAMTALEAARWNKRVFQSADLDDDDRPRYQLMLGDLHELPLALQQRQASDGFVGRLAFDRDDDYAAYVAKLLASEDATPTHDLATTMFHTVHDGTGATRLGHRALVEPGLEHMRKRLALGKLSTRELLACGDEFDPSPDELLQFAAIDHPAVMFSLSHGDGPPRRGWGSAEQQRARQGAMSFGRAGSIEGTTLSDAKFLPGGLWFMLACYGAGTPDASAYQHWLAELKQLGQFRGKAEAVLAGIPAAGERPFIAAVPKATLASEHGPLAFVGHVDLAWSYSFQELDDGPMNRPSKFTGVLRSALRRDRMGISFRELYKYLGQTESELASIYDQGARGGEVDLARRGHLWMLRQDLSAYVLLGDPAARLCVRGGRAASQQQVSTPVSAQNFLGFPVAQSTETHGAALPLKIDELEEAIAKVILGDESAKAIARAYDVDRHELQELADAYQAAGRAALRGRS</sequence>
<protein>
    <recommendedName>
        <fullName evidence="4">Gingipain domain-containing protein</fullName>
    </recommendedName>
</protein>
<evidence type="ECO:0008006" key="4">
    <source>
        <dbReference type="Google" id="ProtNLM"/>
    </source>
</evidence>
<dbReference type="AlphaFoldDB" id="A0A0C2DH69"/>
<evidence type="ECO:0000256" key="1">
    <source>
        <dbReference type="SAM" id="MobiDB-lite"/>
    </source>
</evidence>
<evidence type="ECO:0000313" key="3">
    <source>
        <dbReference type="Proteomes" id="UP000031599"/>
    </source>
</evidence>
<organism evidence="2 3">
    <name type="scientific">Enhygromyxa salina</name>
    <dbReference type="NCBI Taxonomy" id="215803"/>
    <lineage>
        <taxon>Bacteria</taxon>
        <taxon>Pseudomonadati</taxon>
        <taxon>Myxococcota</taxon>
        <taxon>Polyangia</taxon>
        <taxon>Nannocystales</taxon>
        <taxon>Nannocystaceae</taxon>
        <taxon>Enhygromyxa</taxon>
    </lineage>
</organism>
<evidence type="ECO:0000313" key="2">
    <source>
        <dbReference type="EMBL" id="KIG19032.1"/>
    </source>
</evidence>
<reference evidence="2 3" key="1">
    <citation type="submission" date="2014-12" db="EMBL/GenBank/DDBJ databases">
        <title>Genome assembly of Enhygromyxa salina DSM 15201.</title>
        <authorList>
            <person name="Sharma G."/>
            <person name="Subramanian S."/>
        </authorList>
    </citation>
    <scope>NUCLEOTIDE SEQUENCE [LARGE SCALE GENOMIC DNA]</scope>
    <source>
        <strain evidence="2 3">DSM 15201</strain>
    </source>
</reference>
<accession>A0A0C2DH69</accession>
<gene>
    <name evidence="2" type="ORF">DB30_05936</name>
</gene>
<dbReference type="EMBL" id="JMCC02000006">
    <property type="protein sequence ID" value="KIG19032.1"/>
    <property type="molecule type" value="Genomic_DNA"/>
</dbReference>
<feature type="region of interest" description="Disordered" evidence="1">
    <location>
        <begin position="1"/>
        <end position="23"/>
    </location>
</feature>
<proteinExistence type="predicted"/>
<dbReference type="Proteomes" id="UP000031599">
    <property type="component" value="Unassembled WGS sequence"/>
</dbReference>
<name>A0A0C2DH69_9BACT</name>
<comment type="caution">
    <text evidence="2">The sequence shown here is derived from an EMBL/GenBank/DDBJ whole genome shotgun (WGS) entry which is preliminary data.</text>
</comment>